<reference evidence="1 2" key="1">
    <citation type="submission" date="2017-07" db="EMBL/GenBank/DDBJ databases">
        <authorList>
            <person name="Sun Z.S."/>
            <person name="Albrecht U."/>
            <person name="Echele G."/>
            <person name="Lee C.C."/>
        </authorList>
    </citation>
    <scope>NUCLEOTIDE SEQUENCE [LARGE SCALE GENOMIC DNA]</scope>
    <source>
        <strain evidence="1 2">CGMCC 1.12672</strain>
    </source>
</reference>
<dbReference type="EMBL" id="OBMI01000003">
    <property type="protein sequence ID" value="SOB87833.1"/>
    <property type="molecule type" value="Genomic_DNA"/>
</dbReference>
<dbReference type="AlphaFoldDB" id="A0A285R140"/>
<dbReference type="Proteomes" id="UP000219494">
    <property type="component" value="Unassembled WGS sequence"/>
</dbReference>
<evidence type="ECO:0000313" key="2">
    <source>
        <dbReference type="Proteomes" id="UP000219494"/>
    </source>
</evidence>
<keyword evidence="2" id="KW-1185">Reference proteome</keyword>
<proteinExistence type="predicted"/>
<dbReference type="RefSeq" id="WP_144033612.1">
    <property type="nucleotide sequence ID" value="NZ_OBMI01000003.1"/>
</dbReference>
<sequence length="73" mass="7623">MSVISFIVFGAAFAAAVWTLVATAWPEAHRIADLLLNGPVVTPLAPALVPGRSRVRNVTPRAAYSPAARRAAA</sequence>
<gene>
    <name evidence="1" type="ORF">SAMN06297144_2970</name>
</gene>
<name>A0A285R140_9SPHN</name>
<accession>A0A285R140</accession>
<evidence type="ECO:0000313" key="1">
    <source>
        <dbReference type="EMBL" id="SOB87833.1"/>
    </source>
</evidence>
<protein>
    <submittedName>
        <fullName evidence="1">Uncharacterized protein</fullName>
    </submittedName>
</protein>
<organism evidence="1 2">
    <name type="scientific">Sphingomonas guangdongensis</name>
    <dbReference type="NCBI Taxonomy" id="1141890"/>
    <lineage>
        <taxon>Bacteria</taxon>
        <taxon>Pseudomonadati</taxon>
        <taxon>Pseudomonadota</taxon>
        <taxon>Alphaproteobacteria</taxon>
        <taxon>Sphingomonadales</taxon>
        <taxon>Sphingomonadaceae</taxon>
        <taxon>Sphingomonas</taxon>
    </lineage>
</organism>